<evidence type="ECO:0000313" key="3">
    <source>
        <dbReference type="Proteomes" id="UP000006552"/>
    </source>
</evidence>
<keyword evidence="2" id="KW-0614">Plasmid</keyword>
<proteinExistence type="predicted"/>
<dbReference type="KEGG" id="eba:p1B31"/>
<evidence type="ECO:0000256" key="1">
    <source>
        <dbReference type="SAM" id="MobiDB-lite"/>
    </source>
</evidence>
<geneLocation type="plasmid" evidence="3">
    <name>pAzo1</name>
</geneLocation>
<feature type="region of interest" description="Disordered" evidence="1">
    <location>
        <begin position="73"/>
        <end position="96"/>
    </location>
</feature>
<gene>
    <name evidence="2" type="ORF">p1B31</name>
</gene>
<dbReference type="Proteomes" id="UP000006552">
    <property type="component" value="Plasmid 1"/>
</dbReference>
<dbReference type="HOGENOM" id="CLU_1346630_0_0_4"/>
<reference evidence="2 3" key="1">
    <citation type="journal article" date="2005" name="Arch. Microbiol.">
        <title>The genome sequence of an anaerobic aromatic-degrading denitrifying bacterium, strain EbN1.</title>
        <authorList>
            <person name="Rabus R."/>
            <person name="Kube M."/>
            <person name="Heider J."/>
            <person name="Beck A."/>
            <person name="Heitmann K."/>
            <person name="Widdel F."/>
            <person name="Reinhardt R."/>
        </authorList>
    </citation>
    <scope>NUCLEOTIDE SEQUENCE [LARGE SCALE GENOMIC DNA]</scope>
    <source>
        <strain evidence="2 3">EbN1</strain>
        <plasmid evidence="3">Plasmid pAzo1</plasmid>
    </source>
</reference>
<dbReference type="AlphaFoldDB" id="Q5NXE2"/>
<dbReference type="EMBL" id="CR555307">
    <property type="protein sequence ID" value="CAI10272.1"/>
    <property type="molecule type" value="Genomic_DNA"/>
</dbReference>
<accession>Q5NXE2</accession>
<sequence>MCWARSHSAVSSIGQSCSRPCRICRLRSWPPTTKSFASSTITPSSGWASAIPMRTCWQLPSFHRVPGSGRAIGASAAQLPGSGSLTNWPTEKRSPCNPRPLLPNSSIASAWHLVPTRSSSSTSIRLRRHTSITHSFQWQLLATHRYPPHSPRDGFRNSPSSTSFTSGLRWTRSRLGHWLRSAGSISNLALGATPNRSAPTCGR</sequence>
<evidence type="ECO:0000313" key="2">
    <source>
        <dbReference type="EMBL" id="CAI10272.1"/>
    </source>
</evidence>
<organism evidence="2 3">
    <name type="scientific">Aromatoleum aromaticum (strain DSM 19018 / LMG 30748 / EbN1)</name>
    <name type="common">Azoarcus sp. (strain EbN1)</name>
    <dbReference type="NCBI Taxonomy" id="76114"/>
    <lineage>
        <taxon>Bacteria</taxon>
        <taxon>Pseudomonadati</taxon>
        <taxon>Pseudomonadota</taxon>
        <taxon>Betaproteobacteria</taxon>
        <taxon>Rhodocyclales</taxon>
        <taxon>Rhodocyclaceae</taxon>
        <taxon>Aromatoleum</taxon>
    </lineage>
</organism>
<dbReference type="PROSITE" id="PS51257">
    <property type="entry name" value="PROKAR_LIPOPROTEIN"/>
    <property type="match status" value="1"/>
</dbReference>
<protein>
    <submittedName>
        <fullName evidence="2">Uncharacterized protein</fullName>
    </submittedName>
</protein>
<keyword evidence="3" id="KW-1185">Reference proteome</keyword>
<name>Q5NXE2_AROAE</name>